<dbReference type="Proteomes" id="UP001234297">
    <property type="component" value="Chromosome 1"/>
</dbReference>
<evidence type="ECO:0000313" key="2">
    <source>
        <dbReference type="Proteomes" id="UP001234297"/>
    </source>
</evidence>
<name>A0ACC2MWZ6_PERAE</name>
<reference evidence="1 2" key="1">
    <citation type="journal article" date="2022" name="Hortic Res">
        <title>A haplotype resolved chromosomal level avocado genome allows analysis of novel avocado genes.</title>
        <authorList>
            <person name="Nath O."/>
            <person name="Fletcher S.J."/>
            <person name="Hayward A."/>
            <person name="Shaw L.M."/>
            <person name="Masouleh A.K."/>
            <person name="Furtado A."/>
            <person name="Henry R.J."/>
            <person name="Mitter N."/>
        </authorList>
    </citation>
    <scope>NUCLEOTIDE SEQUENCE [LARGE SCALE GENOMIC DNA]</scope>
    <source>
        <strain evidence="2">cv. Hass</strain>
    </source>
</reference>
<dbReference type="EMBL" id="CM056809">
    <property type="protein sequence ID" value="KAJ8650291.1"/>
    <property type="molecule type" value="Genomic_DNA"/>
</dbReference>
<proteinExistence type="predicted"/>
<gene>
    <name evidence="1" type="ORF">MRB53_003314</name>
</gene>
<evidence type="ECO:0000313" key="1">
    <source>
        <dbReference type="EMBL" id="KAJ8650291.1"/>
    </source>
</evidence>
<sequence>MPRSYLEEVRPRVKILPRGAPALLLQRAPQIGHFHLPEPVTTKGYRGTVRLWPDLPQNADPDSGRHHCAALQRGDGNREMGEEERVWLCISLIRAEIGDCQGMKSLHTGRRRRRSQEISAHRSDLGSMSFIFYSSIEGIKMSLKGLDKCLWNLSTDGRPSVLVGTILGVLSDVITKAGVLIGK</sequence>
<keyword evidence="2" id="KW-1185">Reference proteome</keyword>
<accession>A0ACC2MWZ6</accession>
<comment type="caution">
    <text evidence="1">The sequence shown here is derived from an EMBL/GenBank/DDBJ whole genome shotgun (WGS) entry which is preliminary data.</text>
</comment>
<protein>
    <submittedName>
        <fullName evidence="1">Uncharacterized protein</fullName>
    </submittedName>
</protein>
<organism evidence="1 2">
    <name type="scientific">Persea americana</name>
    <name type="common">Avocado</name>
    <dbReference type="NCBI Taxonomy" id="3435"/>
    <lineage>
        <taxon>Eukaryota</taxon>
        <taxon>Viridiplantae</taxon>
        <taxon>Streptophyta</taxon>
        <taxon>Embryophyta</taxon>
        <taxon>Tracheophyta</taxon>
        <taxon>Spermatophyta</taxon>
        <taxon>Magnoliopsida</taxon>
        <taxon>Magnoliidae</taxon>
        <taxon>Laurales</taxon>
        <taxon>Lauraceae</taxon>
        <taxon>Persea</taxon>
    </lineage>
</organism>